<proteinExistence type="predicted"/>
<reference evidence="3" key="1">
    <citation type="submission" date="2016-08" db="EMBL/GenBank/DDBJ databases">
        <authorList>
            <person name="Varghese N."/>
            <person name="Submissions Spin"/>
        </authorList>
    </citation>
    <scope>NUCLEOTIDE SEQUENCE [LARGE SCALE GENOMIC DNA]</scope>
    <source>
        <strain evidence="3">ERR11</strain>
    </source>
</reference>
<dbReference type="RefSeq" id="WP_018323195.1">
    <property type="nucleotide sequence ID" value="NZ_FMAI01000004.1"/>
</dbReference>
<evidence type="ECO:0000313" key="3">
    <source>
        <dbReference type="Proteomes" id="UP000199184"/>
    </source>
</evidence>
<sequence length="164" mass="17635">MVSSIDACRAQCVEFTDRASQLQLDTFVKSPSSLLEQLRNDKEKLRYRLATFIATNPSVLPSVQTLISASTSTDRSAIGAALRIAEGRCTSTKPDAARKIRDFTQRIGDLNVQAGYSAAGEDASGAQAQSQDKGRAQPPRGGALLDGEWKTKLANPFKPVPLPN</sequence>
<feature type="region of interest" description="Disordered" evidence="1">
    <location>
        <begin position="119"/>
        <end position="164"/>
    </location>
</feature>
<evidence type="ECO:0000313" key="2">
    <source>
        <dbReference type="EMBL" id="SCB26625.1"/>
    </source>
</evidence>
<evidence type="ECO:0000256" key="1">
    <source>
        <dbReference type="SAM" id="MobiDB-lite"/>
    </source>
</evidence>
<dbReference type="Proteomes" id="UP000199184">
    <property type="component" value="Unassembled WGS sequence"/>
</dbReference>
<dbReference type="EMBL" id="FMAI01000004">
    <property type="protein sequence ID" value="SCB26625.1"/>
    <property type="molecule type" value="Genomic_DNA"/>
</dbReference>
<accession>A0A1C3VG38</accession>
<gene>
    <name evidence="2" type="ORF">GA0061098_1004168</name>
</gene>
<name>A0A1C3VG38_9BRAD</name>
<dbReference type="AlphaFoldDB" id="A0A1C3VG38"/>
<organism evidence="2 3">
    <name type="scientific">Bradyrhizobium shewense</name>
    <dbReference type="NCBI Taxonomy" id="1761772"/>
    <lineage>
        <taxon>Bacteria</taxon>
        <taxon>Pseudomonadati</taxon>
        <taxon>Pseudomonadota</taxon>
        <taxon>Alphaproteobacteria</taxon>
        <taxon>Hyphomicrobiales</taxon>
        <taxon>Nitrobacteraceae</taxon>
        <taxon>Bradyrhizobium</taxon>
    </lineage>
</organism>
<protein>
    <submittedName>
        <fullName evidence="2">Uncharacterized protein</fullName>
    </submittedName>
</protein>
<keyword evidence="3" id="KW-1185">Reference proteome</keyword>